<comment type="caution">
    <text evidence="6">The sequence shown here is derived from an EMBL/GenBank/DDBJ whole genome shotgun (WGS) entry which is preliminary data.</text>
</comment>
<accession>A0A7C5LD38</accession>
<name>A0A7C5LD38_CALS0</name>
<keyword evidence="2 6" id="KW-0489">Methyltransferase</keyword>
<dbReference type="AlphaFoldDB" id="A0A7C5LD38"/>
<evidence type="ECO:0000256" key="2">
    <source>
        <dbReference type="ARBA" id="ARBA00022603"/>
    </source>
</evidence>
<evidence type="ECO:0000256" key="1">
    <source>
        <dbReference type="ARBA" id="ARBA00005189"/>
    </source>
</evidence>
<dbReference type="Pfam" id="PF08242">
    <property type="entry name" value="Methyltransf_12"/>
    <property type="match status" value="1"/>
</dbReference>
<gene>
    <name evidence="6" type="ORF">ENM11_07855</name>
</gene>
<evidence type="ECO:0000313" key="6">
    <source>
        <dbReference type="EMBL" id="HHK69040.1"/>
    </source>
</evidence>
<proteinExistence type="predicted"/>
<dbReference type="SUPFAM" id="SSF53335">
    <property type="entry name" value="S-adenosyl-L-methionine-dependent methyltransferases"/>
    <property type="match status" value="1"/>
</dbReference>
<evidence type="ECO:0000256" key="3">
    <source>
        <dbReference type="ARBA" id="ARBA00022679"/>
    </source>
</evidence>
<sequence>MSQYFGKYLLSKWVYGYALPLKIVEKLALQTEDELLHIGSGTGQTSLLICRRFGCRVTGVELSPQIVDVASRRSAQKKLNKLVSFRFIDDILKHARKYRRVFLESVLSYLENPANLLNHVVDRGCRLGLLELVWKTEPTSEDVLNASKVFGAAKFVETEHWKAFLHDCGFHVVDCGEEDLTLSRKLLDDLKISPTVTVRGIAASMFKALTVVEAREQLGLFLSFFRKLSRKMCCGYCIADA</sequence>
<dbReference type="EMBL" id="DRWN01000066">
    <property type="protein sequence ID" value="HHK69040.1"/>
    <property type="molecule type" value="Genomic_DNA"/>
</dbReference>
<comment type="pathway">
    <text evidence="4">Phospholipid metabolism.</text>
</comment>
<keyword evidence="3 6" id="KW-0808">Transferase</keyword>
<dbReference type="InterPro" id="IPR029063">
    <property type="entry name" value="SAM-dependent_MTases_sf"/>
</dbReference>
<comment type="pathway">
    <text evidence="1">Lipid metabolism.</text>
</comment>
<dbReference type="CDD" id="cd02440">
    <property type="entry name" value="AdoMet_MTases"/>
    <property type="match status" value="1"/>
</dbReference>
<organism evidence="6">
    <name type="scientific">Caldiarchaeum subterraneum</name>
    <dbReference type="NCBI Taxonomy" id="311458"/>
    <lineage>
        <taxon>Archaea</taxon>
        <taxon>Nitrososphaerota</taxon>
        <taxon>Candidatus Caldarchaeales</taxon>
        <taxon>Candidatus Caldarchaeaceae</taxon>
        <taxon>Candidatus Caldarchaeum</taxon>
    </lineage>
</organism>
<reference evidence="6" key="1">
    <citation type="journal article" date="2020" name="mSystems">
        <title>Genome- and Community-Level Interaction Insights into Carbon Utilization and Element Cycling Functions of Hydrothermarchaeota in Hydrothermal Sediment.</title>
        <authorList>
            <person name="Zhou Z."/>
            <person name="Liu Y."/>
            <person name="Xu W."/>
            <person name="Pan J."/>
            <person name="Luo Z.H."/>
            <person name="Li M."/>
        </authorList>
    </citation>
    <scope>NUCLEOTIDE SEQUENCE [LARGE SCALE GENOMIC DNA]</scope>
    <source>
        <strain evidence="6">SpSt-1056</strain>
    </source>
</reference>
<dbReference type="PANTHER" id="PTHR44307:SF2">
    <property type="entry name" value="PHOSPHOETHANOLAMINE METHYLTRANSFERASE ISOFORM X1"/>
    <property type="match status" value="1"/>
</dbReference>
<evidence type="ECO:0000256" key="4">
    <source>
        <dbReference type="ARBA" id="ARBA00025707"/>
    </source>
</evidence>
<dbReference type="GO" id="GO:0008168">
    <property type="term" value="F:methyltransferase activity"/>
    <property type="evidence" value="ECO:0007669"/>
    <property type="project" value="UniProtKB-KW"/>
</dbReference>
<protein>
    <submittedName>
        <fullName evidence="6">Class I SAM-dependent methyltransferase</fullName>
    </submittedName>
</protein>
<dbReference type="GO" id="GO:0032259">
    <property type="term" value="P:methylation"/>
    <property type="evidence" value="ECO:0007669"/>
    <property type="project" value="UniProtKB-KW"/>
</dbReference>
<dbReference type="PANTHER" id="PTHR44307">
    <property type="entry name" value="PHOSPHOETHANOLAMINE METHYLTRANSFERASE"/>
    <property type="match status" value="1"/>
</dbReference>
<dbReference type="InterPro" id="IPR013217">
    <property type="entry name" value="Methyltransf_12"/>
</dbReference>
<feature type="domain" description="Methyltransferase type 12" evidence="5">
    <location>
        <begin position="36"/>
        <end position="121"/>
    </location>
</feature>
<evidence type="ECO:0000259" key="5">
    <source>
        <dbReference type="Pfam" id="PF08242"/>
    </source>
</evidence>
<dbReference type="Gene3D" id="3.40.50.150">
    <property type="entry name" value="Vaccinia Virus protein VP39"/>
    <property type="match status" value="1"/>
</dbReference>